<feature type="compositionally biased region" description="Low complexity" evidence="1">
    <location>
        <begin position="43"/>
        <end position="55"/>
    </location>
</feature>
<dbReference type="RefSeq" id="XP_028473624.1">
    <property type="nucleotide sequence ID" value="XM_028617946.1"/>
</dbReference>
<feature type="region of interest" description="Disordered" evidence="1">
    <location>
        <begin position="538"/>
        <end position="558"/>
    </location>
</feature>
<proteinExistence type="predicted"/>
<sequence>MGHNATKLAPVDEPQGGQAKESRRDRERPVVAPSRPAPPPPVAVAAAAAASPAVAGASLHANASAKPLPLTTTTTTTATTTTTPTPPSRPGPAKLQKSAPAPPTTDEVSTSGSSSSPAPPPPQPIRVPVPLQPLQSLPPAQPHRRGLGIVRKMSFRTRDRERGGAGAVQSAAVSAQSPSRASAIDAAALASAPSAVASTASHSSSNDHSTSRKLRAASDDTGSSKPRVLMRNASTGHVGAARPRRSPARATRRSADASFKPANEILGSSPPASGSSEMTHARGTVYGSSPPSVGQVVDDGVVLSSSPPSSIGPERRQRLVPRSEAARGPAHSAPTLEARTRVSATAKREREWREKLATLSIVSPPRSPGPALPLSSGPRPPPRRKHTPPEVADGGSSAEVSPTRGHKQQVETLANSFGGLGLGLGVDPSTVGAPRRSTASVVSSVASSHVHISPAVSAVGRNNNNAPSASRSVSASSYLDSANYFDSRSVTPRGSTVIVSVHGGDMERRPLSTIIQEPGSPASDIPPPSPAFTLALGLQSPPTEYKRSEAGTPSASALSLALPPPVASPAMSTRALEWTPDERVVVSRASVPDFPRTPNSSDMDRGDRTPVARSPSQCASSERGLTLDVTPLPTARAHLPSPALTPTDKTMSVQSTQSANNSQVHDDVDVHMSGLLAAADVPTDVTWPDKAEHDAAYAALPDRTFSLPDRKTSLPQGMPPRPLPVRPAEKMAVVSGPESAQPSTSVSASAAAVAPGAGAGVASARRSHARSSSREAFALDGLVRSAAEAGMPAVPAVPAVPVVPVVPVVPAQPVQQQPPRPPPAQALPPLPAHAARIARDHPTHIHTAHRGSHPAPPQPPRTLAPDSVPRDVNADVDVAVDVNADGTETGAPLRRKYDLTPGLDSGRRPRKTGLPMADLQRWLASTTTA</sequence>
<feature type="compositionally biased region" description="Low complexity" evidence="1">
    <location>
        <begin position="67"/>
        <end position="83"/>
    </location>
</feature>
<accession>A0A427XIA3</accession>
<evidence type="ECO:0000313" key="3">
    <source>
        <dbReference type="Proteomes" id="UP000279236"/>
    </source>
</evidence>
<feature type="compositionally biased region" description="Basic and acidic residues" evidence="1">
    <location>
        <begin position="20"/>
        <end position="29"/>
    </location>
</feature>
<gene>
    <name evidence="2" type="ORF">EHS24_002202</name>
</gene>
<reference evidence="2 3" key="1">
    <citation type="submission" date="2018-11" db="EMBL/GenBank/DDBJ databases">
        <title>Genome sequence of Apiotrichum porosum DSM 27194.</title>
        <authorList>
            <person name="Aliyu H."/>
            <person name="Gorte O."/>
            <person name="Ochsenreither K."/>
        </authorList>
    </citation>
    <scope>NUCLEOTIDE SEQUENCE [LARGE SCALE GENOMIC DNA]</scope>
    <source>
        <strain evidence="2 3">DSM 27194</strain>
    </source>
</reference>
<evidence type="ECO:0000313" key="2">
    <source>
        <dbReference type="EMBL" id="RSH78477.1"/>
    </source>
</evidence>
<feature type="compositionally biased region" description="Basic residues" evidence="1">
    <location>
        <begin position="242"/>
        <end position="252"/>
    </location>
</feature>
<feature type="region of interest" description="Disordered" evidence="1">
    <location>
        <begin position="589"/>
        <end position="628"/>
    </location>
</feature>
<feature type="compositionally biased region" description="Pro residues" evidence="1">
    <location>
        <begin position="117"/>
        <end position="131"/>
    </location>
</feature>
<name>A0A427XIA3_9TREE</name>
<dbReference type="EMBL" id="RSCE01000012">
    <property type="protein sequence ID" value="RSH78477.1"/>
    <property type="molecule type" value="Genomic_DNA"/>
</dbReference>
<protein>
    <submittedName>
        <fullName evidence="2">Uncharacterized protein</fullName>
    </submittedName>
</protein>
<feature type="region of interest" description="Disordered" evidence="1">
    <location>
        <begin position="846"/>
        <end position="869"/>
    </location>
</feature>
<dbReference type="OrthoDB" id="2563880at2759"/>
<feature type="compositionally biased region" description="Basic and acidic residues" evidence="1">
    <location>
        <begin position="346"/>
        <end position="356"/>
    </location>
</feature>
<feature type="region of interest" description="Disordered" evidence="1">
    <location>
        <begin position="1"/>
        <end position="408"/>
    </location>
</feature>
<comment type="caution">
    <text evidence="2">The sequence shown here is derived from an EMBL/GenBank/DDBJ whole genome shotgun (WGS) entry which is preliminary data.</text>
</comment>
<dbReference type="Proteomes" id="UP000279236">
    <property type="component" value="Unassembled WGS sequence"/>
</dbReference>
<dbReference type="GeneID" id="39586745"/>
<keyword evidence="3" id="KW-1185">Reference proteome</keyword>
<feature type="region of interest" description="Disordered" evidence="1">
    <location>
        <begin position="883"/>
        <end position="918"/>
    </location>
</feature>
<dbReference type="AlphaFoldDB" id="A0A427XIA3"/>
<feature type="compositionally biased region" description="Low complexity" evidence="1">
    <location>
        <begin position="167"/>
        <end position="208"/>
    </location>
</feature>
<evidence type="ECO:0000256" key="1">
    <source>
        <dbReference type="SAM" id="MobiDB-lite"/>
    </source>
</evidence>
<organism evidence="2 3">
    <name type="scientific">Apiotrichum porosum</name>
    <dbReference type="NCBI Taxonomy" id="105984"/>
    <lineage>
        <taxon>Eukaryota</taxon>
        <taxon>Fungi</taxon>
        <taxon>Dikarya</taxon>
        <taxon>Basidiomycota</taxon>
        <taxon>Agaricomycotina</taxon>
        <taxon>Tremellomycetes</taxon>
        <taxon>Trichosporonales</taxon>
        <taxon>Trichosporonaceae</taxon>
        <taxon>Apiotrichum</taxon>
    </lineage>
</organism>